<sequence>MASPHSTSHHDVVIIGAGHNGIVAAKTYLQMSPFVDLLIIDGEKSLGGVWSAERIYPGLIYEMPYPMMNFTDFDIGEELGIELWGDVTGYQVNEALNRYAKKFDIPKLCQFNTHVEAVQRNGPGWKVITRRKNVKTDNVEEVTCNKLIVATGITSKPKPISYDLSKFDSPSFHAVEIGQRQHELLAKEVKHVTIIGGHKSGLEAVGACAQAGKKVEWLIRTEGSGPTWMALARDAEGKSLAKLTTKRFMGFVSSSIYNSDRWLNRLFHSGRWWLGTWILNRFWRIMTATVKKDGITKKNRYHNSENSRKLEPAPDSFFWFVPGATNLHDRDLETIKLIDEGDLVSVTRENLVTAYGKTITLSNGDKLSTDAIVFCTGWDPTFPSLFSPSLAAELGIPVDPSHLFSKVASYWKTLDALAESTIDSLNPMLANPPSNIHIPKSAKTPYRLYRTMVPPSLAASGDISIVILGNYAGGRIQQSAEINSLWAVAYLLDLLPARTKRVLQDKERMNRDIAHVEAFRKKRYLNMFPYRLAIFEAPEYDDAIMCDLGLRADRKAMRVPKGWRGWFGWKAWTQEWFGSYLAEDYRGIVWEFWETVERREREGENKLSQGEREG</sequence>
<dbReference type="EMBL" id="FJUX01000059">
    <property type="protein sequence ID" value="CZT03015.1"/>
    <property type="molecule type" value="Genomic_DNA"/>
</dbReference>
<gene>
    <name evidence="5" type="ORF">RAG0_09912</name>
</gene>
<dbReference type="Gene3D" id="3.50.50.60">
    <property type="entry name" value="FAD/NAD(P)-binding domain"/>
    <property type="match status" value="1"/>
</dbReference>
<reference evidence="6" key="1">
    <citation type="submission" date="2016-03" db="EMBL/GenBank/DDBJ databases">
        <authorList>
            <person name="Guldener U."/>
        </authorList>
    </citation>
    <scope>NUCLEOTIDE SEQUENCE [LARGE SCALE GENOMIC DNA]</scope>
    <source>
        <strain evidence="6">04CH-RAC-A.6.1</strain>
    </source>
</reference>
<dbReference type="GO" id="GO:0004497">
    <property type="term" value="F:monooxygenase activity"/>
    <property type="evidence" value="ECO:0007669"/>
    <property type="project" value="UniProtKB-KW"/>
</dbReference>
<keyword evidence="1" id="KW-0285">Flavoprotein</keyword>
<keyword evidence="6" id="KW-1185">Reference proteome</keyword>
<dbReference type="SUPFAM" id="SSF51905">
    <property type="entry name" value="FAD/NAD(P)-binding domain"/>
    <property type="match status" value="2"/>
</dbReference>
<proteinExistence type="predicted"/>
<evidence type="ECO:0000256" key="2">
    <source>
        <dbReference type="ARBA" id="ARBA00022827"/>
    </source>
</evidence>
<keyword evidence="5" id="KW-0503">Monooxygenase</keyword>
<dbReference type="InterPro" id="IPR050346">
    <property type="entry name" value="FMO-like"/>
</dbReference>
<evidence type="ECO:0000313" key="6">
    <source>
        <dbReference type="Proteomes" id="UP000178912"/>
    </source>
</evidence>
<feature type="domain" description="FAD/NAD(P)-binding" evidence="4">
    <location>
        <begin position="10"/>
        <end position="221"/>
    </location>
</feature>
<dbReference type="Proteomes" id="UP000178912">
    <property type="component" value="Unassembled WGS sequence"/>
</dbReference>
<name>A0A1E1KXR5_9HELO</name>
<organism evidence="5 6">
    <name type="scientific">Rhynchosporium agropyri</name>
    <dbReference type="NCBI Taxonomy" id="914238"/>
    <lineage>
        <taxon>Eukaryota</taxon>
        <taxon>Fungi</taxon>
        <taxon>Dikarya</taxon>
        <taxon>Ascomycota</taxon>
        <taxon>Pezizomycotina</taxon>
        <taxon>Leotiomycetes</taxon>
        <taxon>Helotiales</taxon>
        <taxon>Ploettnerulaceae</taxon>
        <taxon>Rhynchosporium</taxon>
    </lineage>
</organism>
<dbReference type="InterPro" id="IPR023753">
    <property type="entry name" value="FAD/NAD-binding_dom"/>
</dbReference>
<dbReference type="PRINTS" id="PR00368">
    <property type="entry name" value="FADPNR"/>
</dbReference>
<dbReference type="Pfam" id="PF07992">
    <property type="entry name" value="Pyr_redox_2"/>
    <property type="match status" value="1"/>
</dbReference>
<dbReference type="PRINTS" id="PR00411">
    <property type="entry name" value="PNDRDTASEI"/>
</dbReference>
<dbReference type="OrthoDB" id="2915840at2759"/>
<evidence type="ECO:0000256" key="3">
    <source>
        <dbReference type="ARBA" id="ARBA00023002"/>
    </source>
</evidence>
<dbReference type="InterPro" id="IPR036188">
    <property type="entry name" value="FAD/NAD-bd_sf"/>
</dbReference>
<accession>A0A1E1KXR5</accession>
<dbReference type="AlphaFoldDB" id="A0A1E1KXR5"/>
<keyword evidence="2" id="KW-0274">FAD</keyword>
<evidence type="ECO:0000256" key="1">
    <source>
        <dbReference type="ARBA" id="ARBA00022630"/>
    </source>
</evidence>
<evidence type="ECO:0000313" key="5">
    <source>
        <dbReference type="EMBL" id="CZT03015.1"/>
    </source>
</evidence>
<protein>
    <submittedName>
        <fullName evidence="5">Related to dimethylaniline monooxygenase</fullName>
    </submittedName>
</protein>
<evidence type="ECO:0000259" key="4">
    <source>
        <dbReference type="Pfam" id="PF07992"/>
    </source>
</evidence>
<keyword evidence="3" id="KW-0560">Oxidoreductase</keyword>
<dbReference type="PANTHER" id="PTHR23023">
    <property type="entry name" value="DIMETHYLANILINE MONOOXYGENASE"/>
    <property type="match status" value="1"/>
</dbReference>